<dbReference type="Proteomes" id="UP001152484">
    <property type="component" value="Unassembled WGS sequence"/>
</dbReference>
<dbReference type="AlphaFoldDB" id="A0A9P1A0D2"/>
<protein>
    <submittedName>
        <fullName evidence="2">Uncharacterized protein</fullName>
    </submittedName>
</protein>
<dbReference type="EMBL" id="CAMAPE010000077">
    <property type="protein sequence ID" value="CAH9118940.1"/>
    <property type="molecule type" value="Genomic_DNA"/>
</dbReference>
<evidence type="ECO:0000313" key="2">
    <source>
        <dbReference type="EMBL" id="CAH9118940.1"/>
    </source>
</evidence>
<comment type="caution">
    <text evidence="2">The sequence shown here is derived from an EMBL/GenBank/DDBJ whole genome shotgun (WGS) entry which is preliminary data.</text>
</comment>
<accession>A0A9P1A0D2</accession>
<gene>
    <name evidence="2" type="ORF">CEURO_LOCUS22143</name>
</gene>
<feature type="compositionally biased region" description="Basic and acidic residues" evidence="1">
    <location>
        <begin position="91"/>
        <end position="110"/>
    </location>
</feature>
<sequence>MLAWYMVSRFRPKSTPQLPIVCYACIVRRIHPCIATGDTKSTEKKMDRTWPETSLRKTMKLVVQKYITMGRNKKKKLKSKANQSLPGILGADEKAKEGRLEEKTERNREKGRTRKKKKR</sequence>
<evidence type="ECO:0000256" key="1">
    <source>
        <dbReference type="SAM" id="MobiDB-lite"/>
    </source>
</evidence>
<keyword evidence="3" id="KW-1185">Reference proteome</keyword>
<proteinExistence type="predicted"/>
<name>A0A9P1A0D2_CUSEU</name>
<feature type="region of interest" description="Disordered" evidence="1">
    <location>
        <begin position="72"/>
        <end position="119"/>
    </location>
</feature>
<organism evidence="2 3">
    <name type="scientific">Cuscuta europaea</name>
    <name type="common">European dodder</name>
    <dbReference type="NCBI Taxonomy" id="41803"/>
    <lineage>
        <taxon>Eukaryota</taxon>
        <taxon>Viridiplantae</taxon>
        <taxon>Streptophyta</taxon>
        <taxon>Embryophyta</taxon>
        <taxon>Tracheophyta</taxon>
        <taxon>Spermatophyta</taxon>
        <taxon>Magnoliopsida</taxon>
        <taxon>eudicotyledons</taxon>
        <taxon>Gunneridae</taxon>
        <taxon>Pentapetalae</taxon>
        <taxon>asterids</taxon>
        <taxon>lamiids</taxon>
        <taxon>Solanales</taxon>
        <taxon>Convolvulaceae</taxon>
        <taxon>Cuscuteae</taxon>
        <taxon>Cuscuta</taxon>
        <taxon>Cuscuta subgen. Cuscuta</taxon>
    </lineage>
</organism>
<reference evidence="2" key="1">
    <citation type="submission" date="2022-07" db="EMBL/GenBank/DDBJ databases">
        <authorList>
            <person name="Macas J."/>
            <person name="Novak P."/>
            <person name="Neumann P."/>
        </authorList>
    </citation>
    <scope>NUCLEOTIDE SEQUENCE</scope>
</reference>
<evidence type="ECO:0000313" key="3">
    <source>
        <dbReference type="Proteomes" id="UP001152484"/>
    </source>
</evidence>